<dbReference type="Pfam" id="PF26078">
    <property type="entry name" value="Baseplate_J_M"/>
    <property type="match status" value="1"/>
</dbReference>
<dbReference type="Pfam" id="PF04865">
    <property type="entry name" value="Baseplate_J"/>
    <property type="match status" value="1"/>
</dbReference>
<accession>A0A173SAF8</accession>
<dbReference type="InterPro" id="IPR014507">
    <property type="entry name" value="Baseplate_assembly_J_pred"/>
</dbReference>
<dbReference type="InterPro" id="IPR052726">
    <property type="entry name" value="Phage_Baseplate_Hub"/>
</dbReference>
<name>A0A173SAF8_ANAHA</name>
<dbReference type="InterPro" id="IPR058530">
    <property type="entry name" value="Baseplate_J-like_C"/>
</dbReference>
<dbReference type="PANTHER" id="PTHR35862">
    <property type="entry name" value="FELS-2 PROPHAGE PROTEIN"/>
    <property type="match status" value="1"/>
</dbReference>
<gene>
    <name evidence="4" type="ORF">ERS852571_01081</name>
</gene>
<dbReference type="PANTHER" id="PTHR35862:SF1">
    <property type="entry name" value="FELS-2 PROPHAGE PROTEIN"/>
    <property type="match status" value="1"/>
</dbReference>
<dbReference type="AlphaFoldDB" id="A0A173SAF8"/>
<feature type="domain" description="Baseplate J-like C-terminal" evidence="3">
    <location>
        <begin position="285"/>
        <end position="361"/>
    </location>
</feature>
<protein>
    <submittedName>
        <fullName evidence="4">Uncharacterized homolog of phage Mu protein gp47</fullName>
    </submittedName>
</protein>
<dbReference type="InterPro" id="IPR058531">
    <property type="entry name" value="Baseplate_J_M"/>
</dbReference>
<dbReference type="InterPro" id="IPR006949">
    <property type="entry name" value="Barrel_Baseplate_J-like"/>
</dbReference>
<dbReference type="Proteomes" id="UP000095553">
    <property type="component" value="Unassembled WGS sequence"/>
</dbReference>
<evidence type="ECO:0000259" key="1">
    <source>
        <dbReference type="Pfam" id="PF04865"/>
    </source>
</evidence>
<reference evidence="4 5" key="1">
    <citation type="submission" date="2015-09" db="EMBL/GenBank/DDBJ databases">
        <authorList>
            <consortium name="Pathogen Informatics"/>
        </authorList>
    </citation>
    <scope>NUCLEOTIDE SEQUENCE [LARGE SCALE GENOMIC DNA]</scope>
    <source>
        <strain evidence="4 5">2789STDY5834959</strain>
    </source>
</reference>
<dbReference type="EMBL" id="CYXY01000005">
    <property type="protein sequence ID" value="CUM87240.1"/>
    <property type="molecule type" value="Genomic_DNA"/>
</dbReference>
<feature type="domain" description="Baseplate protein J-like barrel" evidence="1">
    <location>
        <begin position="110"/>
        <end position="184"/>
    </location>
</feature>
<evidence type="ECO:0000313" key="4">
    <source>
        <dbReference type="EMBL" id="CUM87240.1"/>
    </source>
</evidence>
<dbReference type="RefSeq" id="WP_055072566.1">
    <property type="nucleotide sequence ID" value="NZ_CYXY01000005.1"/>
</dbReference>
<feature type="domain" description="Baseplate J-like central" evidence="2">
    <location>
        <begin position="206"/>
        <end position="276"/>
    </location>
</feature>
<evidence type="ECO:0000259" key="3">
    <source>
        <dbReference type="Pfam" id="PF26079"/>
    </source>
</evidence>
<evidence type="ECO:0000259" key="2">
    <source>
        <dbReference type="Pfam" id="PF26078"/>
    </source>
</evidence>
<organism evidence="4 5">
    <name type="scientific">Anaerostipes hadrus</name>
    <dbReference type="NCBI Taxonomy" id="649756"/>
    <lineage>
        <taxon>Bacteria</taxon>
        <taxon>Bacillati</taxon>
        <taxon>Bacillota</taxon>
        <taxon>Clostridia</taxon>
        <taxon>Lachnospirales</taxon>
        <taxon>Lachnospiraceae</taxon>
        <taxon>Anaerostipes</taxon>
    </lineage>
</organism>
<dbReference type="Pfam" id="PF26079">
    <property type="entry name" value="Baseplate_J_C"/>
    <property type="match status" value="1"/>
</dbReference>
<proteinExistence type="predicted"/>
<evidence type="ECO:0000313" key="5">
    <source>
        <dbReference type="Proteomes" id="UP000095553"/>
    </source>
</evidence>
<dbReference type="PIRSF" id="PIRSF020481">
    <property type="entry name" value="BAP"/>
    <property type="match status" value="1"/>
</dbReference>
<sequence>MSERSYPDVDFVETDPEKMLTDLITSYEDTSGYVLQPASPEKLLIAWLASILVQQNVKINETAKMNVSRYAKGEKLDSLGEIFNDTQRLPPTAAEATFRCYISKVQKSSVYIPEGTRITADGDIMFATKEMLEIKPGEMYGDVVAVCKTAGEEGNGYQPGQIKEIVDVYDYYQKIENITTSAGGAGEENDADFYERMRESTESITTAGPENSYKYHAKSVSSAITDVKPVSKQPGVVDVRVLLKGGEEATETILKKVKDALSAADIRPMTDYVTVSEPEKDEYSIDLDYYITKNSSASAKIIENDVEAAIEEYIAWQSEKMGRDINPSKLISLVMAAGAKRVDLRKPVFKSVEDTHIAALKEKSITNRGIEDE</sequence>